<dbReference type="RefSeq" id="WP_163044108.1">
    <property type="nucleotide sequence ID" value="NZ_JAAAMJ010000007.1"/>
</dbReference>
<gene>
    <name evidence="1" type="ORF">GTW51_11720</name>
</gene>
<dbReference type="SUPFAM" id="SSF52540">
    <property type="entry name" value="P-loop containing nucleoside triphosphate hydrolases"/>
    <property type="match status" value="1"/>
</dbReference>
<comment type="caution">
    <text evidence="1">The sequence shown here is derived from an EMBL/GenBank/DDBJ whole genome shotgun (WGS) entry which is preliminary data.</text>
</comment>
<evidence type="ECO:0000313" key="1">
    <source>
        <dbReference type="EMBL" id="NDV87369.1"/>
    </source>
</evidence>
<evidence type="ECO:0000313" key="2">
    <source>
        <dbReference type="Proteomes" id="UP000476332"/>
    </source>
</evidence>
<sequence length="227" mass="25728">MSLRYVAGVSLPRSGHHLIARLLGRYFGTDFLYCSFYDNPDCCRTFPCSRPEVNYSKSHDFDDEARLDVGVPLLVQYRDVVPATISDFELYLRSGKEDTKAVFEQFAMTKARMWGEFVAKWVDGDAAGERLIIAYEDLTGDPDNALRSAITFCGGDVDEDRLCSFAASERRNIVTKSGAHWVEGAGVANHRRIEEFRFYDDELFQRMRERAAQVRASRVSKAGPIDP</sequence>
<evidence type="ECO:0008006" key="3">
    <source>
        <dbReference type="Google" id="ProtNLM"/>
    </source>
</evidence>
<dbReference type="Gene3D" id="3.40.50.300">
    <property type="entry name" value="P-loop containing nucleotide triphosphate hydrolases"/>
    <property type="match status" value="1"/>
</dbReference>
<reference evidence="1 2" key="1">
    <citation type="submission" date="2020-01" db="EMBL/GenBank/DDBJ databases">
        <title>Genomes of bacteria type strains.</title>
        <authorList>
            <person name="Chen J."/>
            <person name="Zhu S."/>
            <person name="Chen J."/>
        </authorList>
    </citation>
    <scope>NUCLEOTIDE SEQUENCE [LARGE SCALE GENOMIC DNA]</scope>
    <source>
        <strain evidence="1 2">KCTC 52919</strain>
    </source>
</reference>
<organism evidence="1 2">
    <name type="scientific">Aurantimonas aggregata</name>
    <dbReference type="NCBI Taxonomy" id="2047720"/>
    <lineage>
        <taxon>Bacteria</taxon>
        <taxon>Pseudomonadati</taxon>
        <taxon>Pseudomonadota</taxon>
        <taxon>Alphaproteobacteria</taxon>
        <taxon>Hyphomicrobiales</taxon>
        <taxon>Aurantimonadaceae</taxon>
        <taxon>Aurantimonas</taxon>
    </lineage>
</organism>
<dbReference type="Proteomes" id="UP000476332">
    <property type="component" value="Unassembled WGS sequence"/>
</dbReference>
<keyword evidence="2" id="KW-1185">Reference proteome</keyword>
<name>A0A6L9MHQ4_9HYPH</name>
<accession>A0A6L9MHQ4</accession>
<protein>
    <recommendedName>
        <fullName evidence="3">Sulfotransferase domain-containing protein</fullName>
    </recommendedName>
</protein>
<dbReference type="EMBL" id="JAAAMJ010000007">
    <property type="protein sequence ID" value="NDV87369.1"/>
    <property type="molecule type" value="Genomic_DNA"/>
</dbReference>
<dbReference type="InterPro" id="IPR027417">
    <property type="entry name" value="P-loop_NTPase"/>
</dbReference>
<dbReference type="AlphaFoldDB" id="A0A6L9MHQ4"/>
<proteinExistence type="predicted"/>